<accession>A0A0W8F455</accession>
<proteinExistence type="predicted"/>
<dbReference type="SUPFAM" id="SSF53807">
    <property type="entry name" value="Helical backbone' metal receptor"/>
    <property type="match status" value="1"/>
</dbReference>
<organism evidence="2">
    <name type="scientific">hydrocarbon metagenome</name>
    <dbReference type="NCBI Taxonomy" id="938273"/>
    <lineage>
        <taxon>unclassified sequences</taxon>
        <taxon>metagenomes</taxon>
        <taxon>ecological metagenomes</taxon>
    </lineage>
</organism>
<dbReference type="InterPro" id="IPR050902">
    <property type="entry name" value="ABC_Transporter_SBP"/>
</dbReference>
<dbReference type="PANTHER" id="PTHR30535:SF34">
    <property type="entry name" value="MOLYBDATE-BINDING PROTEIN MOLA"/>
    <property type="match status" value="1"/>
</dbReference>
<dbReference type="PANTHER" id="PTHR30535">
    <property type="entry name" value="VITAMIN B12-BINDING PROTEIN"/>
    <property type="match status" value="1"/>
</dbReference>
<evidence type="ECO:0000259" key="1">
    <source>
        <dbReference type="PROSITE" id="PS50983"/>
    </source>
</evidence>
<evidence type="ECO:0000313" key="2">
    <source>
        <dbReference type="EMBL" id="KUG15601.1"/>
    </source>
</evidence>
<sequence>MGAPSLSDLHDAAVHYPRYPRRITDTAGTGFTFYRPIERVVVMHANAAESIVALGGDDRIVGVGATINTNTLQFPELSRLPGVGRWTEPDIEAILALNPDLILTYVSWPEPEKLERHLPSRIPVVRMEYYKAEVFRDEMVTTGRIFDEEENLDEYLAWYDANLDLVEGRVSTIPYEERVRVYAESGSGQSFGRRAYSEGTGLHDLLIAAGGVNVAEGHVTGYADVENEWVMHQNPDVILIWSGKAGYKLDERAEIVDLYKEIVSTPGFDRIQAVRDNRVYIVTSGYAFGTGSPAALVRVASWLYPDLFTDVDPDEIHAEYLERFTRTGREIRESGTFYFPDGRGNE</sequence>
<feature type="domain" description="Fe/B12 periplasmic-binding" evidence="1">
    <location>
        <begin position="39"/>
        <end position="311"/>
    </location>
</feature>
<comment type="caution">
    <text evidence="2">The sequence shown here is derived from an EMBL/GenBank/DDBJ whole genome shotgun (WGS) entry which is preliminary data.</text>
</comment>
<gene>
    <name evidence="2" type="ORF">ASZ90_014748</name>
</gene>
<dbReference type="Pfam" id="PF01497">
    <property type="entry name" value="Peripla_BP_2"/>
    <property type="match status" value="1"/>
</dbReference>
<reference evidence="2" key="1">
    <citation type="journal article" date="2015" name="Proc. Natl. Acad. Sci. U.S.A.">
        <title>Networks of energetic and metabolic interactions define dynamics in microbial communities.</title>
        <authorList>
            <person name="Embree M."/>
            <person name="Liu J.K."/>
            <person name="Al-Bassam M.M."/>
            <person name="Zengler K."/>
        </authorList>
    </citation>
    <scope>NUCLEOTIDE SEQUENCE</scope>
</reference>
<dbReference type="EMBL" id="LNQE01001547">
    <property type="protein sequence ID" value="KUG15601.1"/>
    <property type="molecule type" value="Genomic_DNA"/>
</dbReference>
<name>A0A0W8F455_9ZZZZ</name>
<dbReference type="AlphaFoldDB" id="A0A0W8F455"/>
<protein>
    <submittedName>
        <fullName evidence="2">Periplasmic binding protein</fullName>
    </submittedName>
</protein>
<dbReference type="PROSITE" id="PS50983">
    <property type="entry name" value="FE_B12_PBP"/>
    <property type="match status" value="1"/>
</dbReference>
<dbReference type="InterPro" id="IPR002491">
    <property type="entry name" value="ABC_transptr_periplasmic_BD"/>
</dbReference>
<dbReference type="Gene3D" id="3.40.50.1980">
    <property type="entry name" value="Nitrogenase molybdenum iron protein domain"/>
    <property type="match status" value="2"/>
</dbReference>